<feature type="transmembrane region" description="Helical" evidence="2">
    <location>
        <begin position="496"/>
        <end position="516"/>
    </location>
</feature>
<evidence type="ECO:0000256" key="3">
    <source>
        <dbReference type="SAM" id="SignalP"/>
    </source>
</evidence>
<accession>A0A504YYE0</accession>
<keyword evidence="3" id="KW-0732">Signal</keyword>
<reference evidence="4 5" key="1">
    <citation type="submission" date="2019-04" db="EMBL/GenBank/DDBJ databases">
        <title>Annotation for the trematode Fasciola gigantica.</title>
        <authorList>
            <person name="Choi Y.-J."/>
        </authorList>
    </citation>
    <scope>NUCLEOTIDE SEQUENCE [LARGE SCALE GENOMIC DNA]</scope>
    <source>
        <strain evidence="4">Uganda_cow_1</strain>
    </source>
</reference>
<feature type="signal peptide" evidence="3">
    <location>
        <begin position="1"/>
        <end position="23"/>
    </location>
</feature>
<evidence type="ECO:0000256" key="1">
    <source>
        <dbReference type="SAM" id="MobiDB-lite"/>
    </source>
</evidence>
<dbReference type="SUPFAM" id="SSF63712">
    <property type="entry name" value="Nicotinic receptor ligand binding domain-like"/>
    <property type="match status" value="1"/>
</dbReference>
<dbReference type="OrthoDB" id="5975154at2759"/>
<dbReference type="AlphaFoldDB" id="A0A504YYE0"/>
<dbReference type="STRING" id="46835.A0A504YYE0"/>
<comment type="caution">
    <text evidence="4">The sequence shown here is derived from an EMBL/GenBank/DDBJ whole genome shotgun (WGS) entry which is preliminary data.</text>
</comment>
<sequence>MAFIRWALLLLAPFAPYIPLCEAGMAYLNLSVLPGSAHIQQSYWSLPLDPDGERFRQRMKAMSAAQTPPNEPSFFMEWTNPHTDLNTRDSDWSEKRLTKNLLRDYDCRSRPVIDHITPLIQVTPNLSVYQINVEFGLELLRILDLDEMDQVLTTSVRMLYLANSVGSILLVNTECLRNALNSTNSPTQDTEIADDVSYTHFTSPETKSSRVPKRHSPKFTKPNYSAQESESKQDENPYKRAQPINDYDTCWCLRAGTSPKITPNCFREQKVQTTLSSKACYSSVQSHLPDIARGEIKQIFKGSVGKENVHLSERTQEEEDCELCLRMQSNRGLLRPTSSVASSINSSAQNGLKHALQSLSPNCEQKFQPNTPNQGLRNLFATYDRETHGQSASVNSTENRFYIRLLGPNRVSRNSPIQTHELHWSEVSRGLLISDRIRPWQELEITSARHRFLNVEKDVQYITKTISRIESEKKERDCNARVAEQWRTICLALDRVFFLIYLITLIFSMCLFHPTVMSSLENMK</sequence>
<protein>
    <submittedName>
        <fullName evidence="4">Putative Acetylcholine receptor beta</fullName>
    </submittedName>
</protein>
<dbReference type="GO" id="GO:0016020">
    <property type="term" value="C:membrane"/>
    <property type="evidence" value="ECO:0007669"/>
    <property type="project" value="InterPro"/>
</dbReference>
<keyword evidence="2" id="KW-1133">Transmembrane helix</keyword>
<gene>
    <name evidence="4" type="ORF">FGIG_05068</name>
</gene>
<dbReference type="Proteomes" id="UP000316759">
    <property type="component" value="Unassembled WGS sequence"/>
</dbReference>
<dbReference type="Gene3D" id="2.70.170.10">
    <property type="entry name" value="Neurotransmitter-gated ion-channel ligand-binding domain"/>
    <property type="match status" value="1"/>
</dbReference>
<organism evidence="4 5">
    <name type="scientific">Fasciola gigantica</name>
    <name type="common">Giant liver fluke</name>
    <dbReference type="NCBI Taxonomy" id="46835"/>
    <lineage>
        <taxon>Eukaryota</taxon>
        <taxon>Metazoa</taxon>
        <taxon>Spiralia</taxon>
        <taxon>Lophotrochozoa</taxon>
        <taxon>Platyhelminthes</taxon>
        <taxon>Trematoda</taxon>
        <taxon>Digenea</taxon>
        <taxon>Plagiorchiida</taxon>
        <taxon>Echinostomata</taxon>
        <taxon>Echinostomatoidea</taxon>
        <taxon>Fasciolidae</taxon>
        <taxon>Fasciola</taxon>
    </lineage>
</organism>
<keyword evidence="2" id="KW-0472">Membrane</keyword>
<dbReference type="EMBL" id="SUNJ01006028">
    <property type="protein sequence ID" value="TPP63127.1"/>
    <property type="molecule type" value="Genomic_DNA"/>
</dbReference>
<keyword evidence="2" id="KW-0812">Transmembrane</keyword>
<keyword evidence="4" id="KW-0675">Receptor</keyword>
<dbReference type="GO" id="GO:0005230">
    <property type="term" value="F:extracellular ligand-gated monoatomic ion channel activity"/>
    <property type="evidence" value="ECO:0007669"/>
    <property type="project" value="InterPro"/>
</dbReference>
<dbReference type="InterPro" id="IPR036719">
    <property type="entry name" value="Neuro-gated_channel_TM_sf"/>
</dbReference>
<keyword evidence="5" id="KW-1185">Reference proteome</keyword>
<dbReference type="SUPFAM" id="SSF90112">
    <property type="entry name" value="Neurotransmitter-gated ion-channel transmembrane pore"/>
    <property type="match status" value="1"/>
</dbReference>
<feature type="compositionally biased region" description="Basic and acidic residues" evidence="1">
    <location>
        <begin position="229"/>
        <end position="238"/>
    </location>
</feature>
<feature type="chain" id="PRO_5021420151" evidence="3">
    <location>
        <begin position="24"/>
        <end position="524"/>
    </location>
</feature>
<feature type="region of interest" description="Disordered" evidence="1">
    <location>
        <begin position="201"/>
        <end position="241"/>
    </location>
</feature>
<name>A0A504YYE0_FASGI</name>
<proteinExistence type="predicted"/>
<evidence type="ECO:0000313" key="4">
    <source>
        <dbReference type="EMBL" id="TPP63127.1"/>
    </source>
</evidence>
<dbReference type="InterPro" id="IPR036734">
    <property type="entry name" value="Neur_chan_lig-bd_sf"/>
</dbReference>
<evidence type="ECO:0000256" key="2">
    <source>
        <dbReference type="SAM" id="Phobius"/>
    </source>
</evidence>
<evidence type="ECO:0000313" key="5">
    <source>
        <dbReference type="Proteomes" id="UP000316759"/>
    </source>
</evidence>